<dbReference type="EMBL" id="CPZJ01000012">
    <property type="protein sequence ID" value="CNG10230.1"/>
    <property type="molecule type" value="Genomic_DNA"/>
</dbReference>
<proteinExistence type="predicted"/>
<reference evidence="2 3" key="1">
    <citation type="submission" date="2015-03" db="EMBL/GenBank/DDBJ databases">
        <authorList>
            <person name="Murphy D."/>
        </authorList>
    </citation>
    <scope>NUCLEOTIDE SEQUENCE [LARGE SCALE GENOMIC DNA]</scope>
    <source>
        <strain evidence="2 3">BR165/97</strain>
    </source>
</reference>
<organism evidence="2 3">
    <name type="scientific">Yersinia intermedia</name>
    <dbReference type="NCBI Taxonomy" id="631"/>
    <lineage>
        <taxon>Bacteria</taxon>
        <taxon>Pseudomonadati</taxon>
        <taxon>Pseudomonadota</taxon>
        <taxon>Gammaproteobacteria</taxon>
        <taxon>Enterobacterales</taxon>
        <taxon>Yersiniaceae</taxon>
        <taxon>Yersinia</taxon>
    </lineage>
</organism>
<evidence type="ECO:0000256" key="1">
    <source>
        <dbReference type="SAM" id="MobiDB-lite"/>
    </source>
</evidence>
<evidence type="ECO:0000313" key="3">
    <source>
        <dbReference type="Proteomes" id="UP000038750"/>
    </source>
</evidence>
<dbReference type="Proteomes" id="UP000038750">
    <property type="component" value="Unassembled WGS sequence"/>
</dbReference>
<evidence type="ECO:0000313" key="2">
    <source>
        <dbReference type="EMBL" id="CNG10230.1"/>
    </source>
</evidence>
<name>A0A0T9MH72_YERIN</name>
<accession>A0A0T9MH72</accession>
<feature type="region of interest" description="Disordered" evidence="1">
    <location>
        <begin position="240"/>
        <end position="265"/>
    </location>
</feature>
<dbReference type="AlphaFoldDB" id="A0A0T9MH72"/>
<gene>
    <name evidence="2" type="ORF">ERS008530_02951</name>
</gene>
<protein>
    <submittedName>
        <fullName evidence="2">Uncharacterized protein</fullName>
    </submittedName>
</protein>
<sequence>MINPNIAHLLGISRKTTATKQPTTKKAGSLMKNFSHLWGSRADASADIVDTDKQQSKAVSIAKPSQHSRSHNVAISDEAKASPILAIRLLKDTDMSSSKIKKRLAEDPEALSVFTQNFMEQGDPTWEFQDDEEKAMTALTYSTQNGDSNGYFAAKHRAIKALAKMVEPMTEDETQAMIERNTQLMNAADPNTPDNVEARKQAEEEFNQEMAHATARRNDRLRATGVMLRGDAKRVSGEIVAPHGEAASIKASLDAGVSPTALTRP</sequence>